<dbReference type="VEuPathDB" id="VectorBase:ISCI023098"/>
<gene>
    <name evidence="2" type="ORF">IscW_ISCW023098</name>
</gene>
<dbReference type="VEuPathDB" id="VectorBase:ISCP_027630"/>
<proteinExistence type="predicted"/>
<keyword evidence="1" id="KW-0812">Transmembrane</keyword>
<keyword evidence="1" id="KW-1133">Transmembrane helix</keyword>
<dbReference type="STRING" id="6945.B7QLR6"/>
<dbReference type="EnsemblMetazoa" id="ISCW023098-RA">
    <property type="protein sequence ID" value="ISCW023098-PA"/>
    <property type="gene ID" value="ISCW023098"/>
</dbReference>
<organism>
    <name type="scientific">Ixodes scapularis</name>
    <name type="common">Black-legged tick</name>
    <name type="synonym">Deer tick</name>
    <dbReference type="NCBI Taxonomy" id="6945"/>
    <lineage>
        <taxon>Eukaryota</taxon>
        <taxon>Metazoa</taxon>
        <taxon>Ecdysozoa</taxon>
        <taxon>Arthropoda</taxon>
        <taxon>Chelicerata</taxon>
        <taxon>Arachnida</taxon>
        <taxon>Acari</taxon>
        <taxon>Parasitiformes</taxon>
        <taxon>Ixodida</taxon>
        <taxon>Ixodoidea</taxon>
        <taxon>Ixodidae</taxon>
        <taxon>Ixodinae</taxon>
        <taxon>Ixodes</taxon>
    </lineage>
</organism>
<evidence type="ECO:0000313" key="2">
    <source>
        <dbReference type="EMBL" id="EEC19788.1"/>
    </source>
</evidence>
<keyword evidence="1" id="KW-0472">Membrane</keyword>
<feature type="transmembrane region" description="Helical" evidence="1">
    <location>
        <begin position="68"/>
        <end position="86"/>
    </location>
</feature>
<evidence type="ECO:0000313" key="4">
    <source>
        <dbReference type="Proteomes" id="UP000001555"/>
    </source>
</evidence>
<dbReference type="PANTHER" id="PTHR11161:SF0">
    <property type="entry name" value="O-ACYLTRANSFERASE LIKE PROTEIN"/>
    <property type="match status" value="1"/>
</dbReference>
<keyword evidence="4" id="KW-1185">Reference proteome</keyword>
<dbReference type="InterPro" id="IPR052728">
    <property type="entry name" value="O2_lipid_transport_reg"/>
</dbReference>
<dbReference type="PANTHER" id="PTHR11161">
    <property type="entry name" value="O-ACYLTRANSFERASE"/>
    <property type="match status" value="1"/>
</dbReference>
<dbReference type="EMBL" id="DS967430">
    <property type="protein sequence ID" value="EEC19788.1"/>
    <property type="molecule type" value="Genomic_DNA"/>
</dbReference>
<reference evidence="2 4" key="1">
    <citation type="submission" date="2008-03" db="EMBL/GenBank/DDBJ databases">
        <title>Annotation of Ixodes scapularis.</title>
        <authorList>
            <consortium name="Ixodes scapularis Genome Project Consortium"/>
            <person name="Caler E."/>
            <person name="Hannick L.I."/>
            <person name="Bidwell S."/>
            <person name="Joardar V."/>
            <person name="Thiagarajan M."/>
            <person name="Amedeo P."/>
            <person name="Galinsky K.J."/>
            <person name="Schobel S."/>
            <person name="Inman J."/>
            <person name="Hostetler J."/>
            <person name="Miller J."/>
            <person name="Hammond M."/>
            <person name="Megy K."/>
            <person name="Lawson D."/>
            <person name="Kodira C."/>
            <person name="Sutton G."/>
            <person name="Meyer J."/>
            <person name="Hill C.A."/>
            <person name="Birren B."/>
            <person name="Nene V."/>
            <person name="Collins F."/>
            <person name="Alarcon-Chaidez F."/>
            <person name="Wikel S."/>
            <person name="Strausberg R."/>
        </authorList>
    </citation>
    <scope>NUCLEOTIDE SEQUENCE [LARGE SCALE GENOMIC DNA]</scope>
    <source>
        <strain evidence="4">Wikel</strain>
        <strain evidence="2">Wikel colony</strain>
    </source>
</reference>
<dbReference type="HOGENOM" id="CLU_147079_0_0_1"/>
<evidence type="ECO:0000256" key="1">
    <source>
        <dbReference type="SAM" id="Phobius"/>
    </source>
</evidence>
<sequence length="135" mass="14618">MLGVLYAMWPANTGQALPSLGWAVVYGALSRTLWAAGLSWIVIASVAGYGGVVTKLLSFGALMPLSRLTYSAYIIHPVVMAIFYGSREEVFDFSPFLLTYFTLGNVTLSYGISFVLSLLFEAPVLALEKALLGRK</sequence>
<feature type="transmembrane region" description="Helical" evidence="1">
    <location>
        <begin position="33"/>
        <end position="56"/>
    </location>
</feature>
<dbReference type="Proteomes" id="UP000001555">
    <property type="component" value="Unassembled WGS sequence"/>
</dbReference>
<reference evidence="3" key="2">
    <citation type="submission" date="2020-05" db="UniProtKB">
        <authorList>
            <consortium name="EnsemblMetazoa"/>
        </authorList>
    </citation>
    <scope>IDENTIFICATION</scope>
    <source>
        <strain evidence="3">wikel</strain>
    </source>
</reference>
<feature type="transmembrane region" description="Helical" evidence="1">
    <location>
        <begin position="106"/>
        <end position="127"/>
    </location>
</feature>
<evidence type="ECO:0000313" key="3">
    <source>
        <dbReference type="EnsemblMetazoa" id="ISCW023098-PA"/>
    </source>
</evidence>
<dbReference type="EMBL" id="ABJB010077529">
    <property type="status" value="NOT_ANNOTATED_CDS"/>
    <property type="molecule type" value="Genomic_DNA"/>
</dbReference>
<evidence type="ECO:0008006" key="5">
    <source>
        <dbReference type="Google" id="ProtNLM"/>
    </source>
</evidence>
<dbReference type="AlphaFoldDB" id="B7QLR6"/>
<accession>B7QLR6</accession>
<dbReference type="OrthoDB" id="10006435at2759"/>
<dbReference type="VEuPathDB" id="VectorBase:ISCW023098"/>
<name>B7QLR6_IXOSC</name>
<dbReference type="InParanoid" id="B7QLR6"/>
<protein>
    <recommendedName>
        <fullName evidence="5">Nose resistant to fluoxetine protein 6-like</fullName>
    </recommendedName>
</protein>
<dbReference type="PaxDb" id="6945-B7QLR6"/>